<evidence type="ECO:0000256" key="1">
    <source>
        <dbReference type="ARBA" id="ARBA00004395"/>
    </source>
</evidence>
<dbReference type="InterPro" id="IPR048320">
    <property type="entry name" value="COG3_N"/>
</dbReference>
<keyword evidence="6" id="KW-0333">Golgi apparatus</keyword>
<dbReference type="GO" id="GO:0006891">
    <property type="term" value="P:intra-Golgi vesicle-mediated transport"/>
    <property type="evidence" value="ECO:0007669"/>
    <property type="project" value="TreeGrafter"/>
</dbReference>
<keyword evidence="13" id="KW-1185">Reference proteome</keyword>
<proteinExistence type="inferred from homology"/>
<feature type="domain" description="Conserved oligomeric Golgi complex subunit 3 C-terminal" evidence="11">
    <location>
        <begin position="357"/>
        <end position="693"/>
    </location>
</feature>
<evidence type="ECO:0000259" key="11">
    <source>
        <dbReference type="Pfam" id="PF20671"/>
    </source>
</evidence>
<dbReference type="Proteomes" id="UP001445335">
    <property type="component" value="Unassembled WGS sequence"/>
</dbReference>
<feature type="region of interest" description="Disordered" evidence="9">
    <location>
        <begin position="98"/>
        <end position="122"/>
    </location>
</feature>
<reference evidence="12 13" key="1">
    <citation type="journal article" date="2024" name="Nat. Commun.">
        <title>Phylogenomics reveals the evolutionary origins of lichenization in chlorophyte algae.</title>
        <authorList>
            <person name="Puginier C."/>
            <person name="Libourel C."/>
            <person name="Otte J."/>
            <person name="Skaloud P."/>
            <person name="Haon M."/>
            <person name="Grisel S."/>
            <person name="Petersen M."/>
            <person name="Berrin J.G."/>
            <person name="Delaux P.M."/>
            <person name="Dal Grande F."/>
            <person name="Keller J."/>
        </authorList>
    </citation>
    <scope>NUCLEOTIDE SEQUENCE [LARGE SCALE GENOMIC DNA]</scope>
    <source>
        <strain evidence="12 13">SAG 245.80</strain>
    </source>
</reference>
<dbReference type="Pfam" id="PF04136">
    <property type="entry name" value="COG3_N"/>
    <property type="match status" value="1"/>
</dbReference>
<dbReference type="InterPro" id="IPR048685">
    <property type="entry name" value="COG3_C"/>
</dbReference>
<dbReference type="EMBL" id="JALJOU010000002">
    <property type="protein sequence ID" value="KAK9845860.1"/>
    <property type="molecule type" value="Genomic_DNA"/>
</dbReference>
<evidence type="ECO:0000256" key="4">
    <source>
        <dbReference type="ARBA" id="ARBA00022448"/>
    </source>
</evidence>
<evidence type="ECO:0000256" key="6">
    <source>
        <dbReference type="ARBA" id="ARBA00023034"/>
    </source>
</evidence>
<evidence type="ECO:0000256" key="9">
    <source>
        <dbReference type="SAM" id="MobiDB-lite"/>
    </source>
</evidence>
<feature type="compositionally biased region" description="Low complexity" evidence="9">
    <location>
        <begin position="563"/>
        <end position="572"/>
    </location>
</feature>
<dbReference type="GO" id="GO:0017119">
    <property type="term" value="C:Golgi transport complex"/>
    <property type="evidence" value="ECO:0007669"/>
    <property type="project" value="TreeGrafter"/>
</dbReference>
<protein>
    <recommendedName>
        <fullName evidence="3">Conserved oligomeric Golgi complex subunit 3</fullName>
    </recommendedName>
    <alternativeName>
        <fullName evidence="8">Component of oligomeric Golgi complex 3</fullName>
    </alternativeName>
</protein>
<dbReference type="InterPro" id="IPR007265">
    <property type="entry name" value="COG_su3"/>
</dbReference>
<feature type="compositionally biased region" description="Low complexity" evidence="9">
    <location>
        <begin position="318"/>
        <end position="341"/>
    </location>
</feature>
<feature type="domain" description="Conserved oligomeric Golgi complex subunit 3 N-terminal" evidence="10">
    <location>
        <begin position="161"/>
        <end position="303"/>
    </location>
</feature>
<evidence type="ECO:0000256" key="5">
    <source>
        <dbReference type="ARBA" id="ARBA00022927"/>
    </source>
</evidence>
<evidence type="ECO:0000313" key="12">
    <source>
        <dbReference type="EMBL" id="KAK9845860.1"/>
    </source>
</evidence>
<feature type="region of interest" description="Disordered" evidence="9">
    <location>
        <begin position="563"/>
        <end position="600"/>
    </location>
</feature>
<accession>A0AAW1SJ40</accession>
<dbReference type="AlphaFoldDB" id="A0AAW1SJ40"/>
<dbReference type="GO" id="GO:0007030">
    <property type="term" value="P:Golgi organization"/>
    <property type="evidence" value="ECO:0007669"/>
    <property type="project" value="TreeGrafter"/>
</dbReference>
<evidence type="ECO:0000256" key="3">
    <source>
        <dbReference type="ARBA" id="ARBA00020976"/>
    </source>
</evidence>
<evidence type="ECO:0000256" key="7">
    <source>
        <dbReference type="ARBA" id="ARBA00023136"/>
    </source>
</evidence>
<dbReference type="Pfam" id="PF20671">
    <property type="entry name" value="COG3_C"/>
    <property type="match status" value="1"/>
</dbReference>
<dbReference type="GO" id="GO:0006886">
    <property type="term" value="P:intracellular protein transport"/>
    <property type="evidence" value="ECO:0007669"/>
    <property type="project" value="InterPro"/>
</dbReference>
<dbReference type="PANTHER" id="PTHR13302">
    <property type="entry name" value="CONSERVED OLIGOMERIC GOLGI COMPLEX COMPONENT 3"/>
    <property type="match status" value="1"/>
</dbReference>
<evidence type="ECO:0000256" key="8">
    <source>
        <dbReference type="ARBA" id="ARBA00031339"/>
    </source>
</evidence>
<sequence>MAANVALRPTPPGGPKAQKPVLSGAASRGYSVASAWEHTAVLSEEQELALELLSEYCAQRPLPEHVLREDLSGAAAPTDREPGAASAGEAGASLELGFSKGAAEGGGPLETGLTNGKSTDGERPTVALEECVLQNSRQFYRWHGELEAARTAEAEGKFREYAAALGGHLATCDALLALVDSTLEHFESLKAAHRDVAGRTRALSDGCGRLVAEEEALAEFAGALSAKLAYFDELERIAAQFHTAALSPDADRLLPLLQRLDECLTYVSSNPQYADSTAYAGRFRALQARALASLRSRVQIVLRHAAEQVQQAMREARSNSISRRASSSSEPGTPSAAAMANGSGGGAPLLAEGAETALLYVRFRAAAEPGLKGLLAGLAARGARQEYAQLLADCQRLYCEVRLGLVEGVTAQRVAAYAREPLPQRTRSGCAYLMQVCQLEHQLFDGFFPGADPDGGALGALMDPLCTVLYDALRPAFIHLAALDPLCELVDILQHEVLEEQLGRRGDAVAPLRPVLLRTLADVQQRLTFRVQAFIKEEVAGFQPSAADLDYLGKLQRLAQDPAAASEASQSGSREEREAGERAALSGQSGADAQRESAPDARAAWYPPVQRTLACLSRLYRCVEHRVFAGLAQDAVASCAAAVQVAARAVAKRAGAMDGQLFLIKQLLILREQIAPFEADFYVVEKELDFSHMRDHLRRILSGQSSLFTLSADNAVVQLLNRGGPRVLESQVDSKKELEKLLKATCEAFIMAVTKLTVEPMLSFITKVTAVRVAASAQSTGGTRALREQAFAAPERLAEMAAKVREALAGPLPAAVARMRLYLANPATHAILFKPIKSNIAEAHGQVATLLEAEYPPSEAQRAGLTPPGELAALLDALC</sequence>
<keyword evidence="5" id="KW-0653">Protein transport</keyword>
<keyword evidence="7" id="KW-0472">Membrane</keyword>
<evidence type="ECO:0000313" key="13">
    <source>
        <dbReference type="Proteomes" id="UP001445335"/>
    </source>
</evidence>
<name>A0AAW1SJ40_9CHLO</name>
<keyword evidence="4" id="KW-0813">Transport</keyword>
<comment type="subcellular location">
    <subcellularLocation>
        <location evidence="1">Golgi apparatus membrane</location>
        <topology evidence="1">Peripheral membrane protein</topology>
    </subcellularLocation>
</comment>
<evidence type="ECO:0000259" key="10">
    <source>
        <dbReference type="Pfam" id="PF04136"/>
    </source>
</evidence>
<feature type="region of interest" description="Disordered" evidence="9">
    <location>
        <begin position="316"/>
        <end position="341"/>
    </location>
</feature>
<comment type="caution">
    <text evidence="12">The sequence shown here is derived from an EMBL/GenBank/DDBJ whole genome shotgun (WGS) entry which is preliminary data.</text>
</comment>
<dbReference type="PANTHER" id="PTHR13302:SF8">
    <property type="entry name" value="CONSERVED OLIGOMERIC GOLGI COMPLEX SUBUNIT 3"/>
    <property type="match status" value="1"/>
</dbReference>
<gene>
    <name evidence="12" type="ORF">WJX81_004499</name>
</gene>
<organism evidence="12 13">
    <name type="scientific">Elliptochloris bilobata</name>
    <dbReference type="NCBI Taxonomy" id="381761"/>
    <lineage>
        <taxon>Eukaryota</taxon>
        <taxon>Viridiplantae</taxon>
        <taxon>Chlorophyta</taxon>
        <taxon>core chlorophytes</taxon>
        <taxon>Trebouxiophyceae</taxon>
        <taxon>Trebouxiophyceae incertae sedis</taxon>
        <taxon>Elliptochloris clade</taxon>
        <taxon>Elliptochloris</taxon>
    </lineage>
</organism>
<dbReference type="GO" id="GO:0000139">
    <property type="term" value="C:Golgi membrane"/>
    <property type="evidence" value="ECO:0007669"/>
    <property type="project" value="UniProtKB-SubCell"/>
</dbReference>
<feature type="region of interest" description="Disordered" evidence="9">
    <location>
        <begin position="1"/>
        <end position="24"/>
    </location>
</feature>
<dbReference type="GO" id="GO:0005801">
    <property type="term" value="C:cis-Golgi network"/>
    <property type="evidence" value="ECO:0007669"/>
    <property type="project" value="InterPro"/>
</dbReference>
<comment type="similarity">
    <text evidence="2">Belongs to the COG3 family.</text>
</comment>
<evidence type="ECO:0000256" key="2">
    <source>
        <dbReference type="ARBA" id="ARBA00009936"/>
    </source>
</evidence>